<evidence type="ECO:0000313" key="2">
    <source>
        <dbReference type="EMBL" id="PXX53953.1"/>
    </source>
</evidence>
<accession>A0A318JT86</accession>
<reference evidence="2 3" key="1">
    <citation type="submission" date="2018-05" db="EMBL/GenBank/DDBJ databases">
        <title>Genomic Encyclopedia of Type Strains, Phase IV (KMG-IV): sequencing the most valuable type-strain genomes for metagenomic binning, comparative biology and taxonomic classification.</title>
        <authorList>
            <person name="Goeker M."/>
        </authorList>
    </citation>
    <scope>NUCLEOTIDE SEQUENCE [LARGE SCALE GENOMIC DNA]</scope>
    <source>
        <strain evidence="2 3">DSM 44704</strain>
    </source>
</reference>
<protein>
    <recommendedName>
        <fullName evidence="4">DUF4254 domain-containing protein</fullName>
    </recommendedName>
</protein>
<organism evidence="2 3">
    <name type="scientific">Nocardia tenerifensis</name>
    <dbReference type="NCBI Taxonomy" id="228006"/>
    <lineage>
        <taxon>Bacteria</taxon>
        <taxon>Bacillati</taxon>
        <taxon>Actinomycetota</taxon>
        <taxon>Actinomycetes</taxon>
        <taxon>Mycobacteriales</taxon>
        <taxon>Nocardiaceae</taxon>
        <taxon>Nocardia</taxon>
    </lineage>
</organism>
<evidence type="ECO:0000256" key="1">
    <source>
        <dbReference type="SAM" id="MobiDB-lite"/>
    </source>
</evidence>
<sequence>MPRHGGAIEPTGISATLPGEVGSSPRPSMPDWHEVFAAFRGELGHRPGDHLLTRWAQALAQLHRLRTVDAARGEAIDDRRRALIELIDGWVQTHVRPPASFTESVGAFVDEFAEAHVAGERLLLTDDGVTDETRHTAWTHTSEIATDWGDLVDYLIHGQPCWPPRTDRLGL</sequence>
<dbReference type="AlphaFoldDB" id="A0A318JT86"/>
<comment type="caution">
    <text evidence="2">The sequence shown here is derived from an EMBL/GenBank/DDBJ whole genome shotgun (WGS) entry which is preliminary data.</text>
</comment>
<dbReference type="Proteomes" id="UP000247569">
    <property type="component" value="Unassembled WGS sequence"/>
</dbReference>
<name>A0A318JT86_9NOCA</name>
<feature type="region of interest" description="Disordered" evidence="1">
    <location>
        <begin position="1"/>
        <end position="28"/>
    </location>
</feature>
<evidence type="ECO:0008006" key="4">
    <source>
        <dbReference type="Google" id="ProtNLM"/>
    </source>
</evidence>
<evidence type="ECO:0000313" key="3">
    <source>
        <dbReference type="Proteomes" id="UP000247569"/>
    </source>
</evidence>
<gene>
    <name evidence="2" type="ORF">DFR70_12674</name>
</gene>
<dbReference type="EMBL" id="QJKF01000026">
    <property type="protein sequence ID" value="PXX53953.1"/>
    <property type="molecule type" value="Genomic_DNA"/>
</dbReference>
<proteinExistence type="predicted"/>
<keyword evidence="3" id="KW-1185">Reference proteome</keyword>